<sequence length="48" mass="5367">MSELFDGCFVSTVATFGPQRMSCIEWSIVKNLIVDGARRERDETAGSR</sequence>
<organism evidence="1 2">
    <name type="scientific">Allorhodopirellula heiligendammensis</name>
    <dbReference type="NCBI Taxonomy" id="2714739"/>
    <lineage>
        <taxon>Bacteria</taxon>
        <taxon>Pseudomonadati</taxon>
        <taxon>Planctomycetota</taxon>
        <taxon>Planctomycetia</taxon>
        <taxon>Pirellulales</taxon>
        <taxon>Pirellulaceae</taxon>
        <taxon>Allorhodopirellula</taxon>
    </lineage>
</organism>
<reference evidence="1 2" key="1">
    <citation type="journal article" date="2020" name="Antonie Van Leeuwenhoek">
        <title>Rhodopirellula heiligendammensis sp. nov., Rhodopirellula pilleata sp. nov., and Rhodopirellula solitaria sp. nov. isolated from natural or artificial marine surfaces in Northern Germany and California, USA, and emended description of the genus Rhodopirellula.</title>
        <authorList>
            <person name="Kallscheuer N."/>
            <person name="Wiegand S."/>
            <person name="Jogler M."/>
            <person name="Boedeker C."/>
            <person name="Peeters S.H."/>
            <person name="Rast P."/>
            <person name="Heuer A."/>
            <person name="Jetten M.S.M."/>
            <person name="Rohde M."/>
            <person name="Jogler C."/>
        </authorList>
    </citation>
    <scope>NUCLEOTIDE SEQUENCE [LARGE SCALE GENOMIC DNA]</scope>
    <source>
        <strain evidence="1 2">Poly21</strain>
    </source>
</reference>
<name>A0A5C6BCI8_9BACT</name>
<proteinExistence type="predicted"/>
<dbReference type="EMBL" id="SJPU01000005">
    <property type="protein sequence ID" value="TWU09935.1"/>
    <property type="molecule type" value="Genomic_DNA"/>
</dbReference>
<evidence type="ECO:0000313" key="1">
    <source>
        <dbReference type="EMBL" id="TWU09935.1"/>
    </source>
</evidence>
<dbReference type="Proteomes" id="UP000319908">
    <property type="component" value="Unassembled WGS sequence"/>
</dbReference>
<protein>
    <submittedName>
        <fullName evidence="1">Uncharacterized protein</fullName>
    </submittedName>
</protein>
<comment type="caution">
    <text evidence="1">The sequence shown here is derived from an EMBL/GenBank/DDBJ whole genome shotgun (WGS) entry which is preliminary data.</text>
</comment>
<evidence type="ECO:0000313" key="2">
    <source>
        <dbReference type="Proteomes" id="UP000319908"/>
    </source>
</evidence>
<dbReference type="AlphaFoldDB" id="A0A5C6BCI8"/>
<keyword evidence="2" id="KW-1185">Reference proteome</keyword>
<accession>A0A5C6BCI8</accession>
<gene>
    <name evidence="1" type="ORF">Poly21_52630</name>
</gene>